<reference evidence="7" key="1">
    <citation type="submission" date="2025-08" db="UniProtKB">
        <authorList>
            <consortium name="Ensembl"/>
        </authorList>
    </citation>
    <scope>IDENTIFICATION</scope>
</reference>
<evidence type="ECO:0000256" key="1">
    <source>
        <dbReference type="ARBA" id="ARBA00022723"/>
    </source>
</evidence>
<keyword evidence="8" id="KW-1185">Reference proteome</keyword>
<dbReference type="InterPro" id="IPR027370">
    <property type="entry name" value="Znf-RING_euk"/>
</dbReference>
<keyword evidence="1" id="KW-0479">Metal-binding</keyword>
<accession>A0A3B4ARV0</accession>
<sequence length="180" mass="19862">MEDLSLMALLQCPGCLQQLDSSAKVLPCQHTFCKPCLQRQEPVQSQLLCPECQAPAHAQTAEELPTNLMLVRLLEGLQITQGPANTTLTPHYNVPSSLSQHRPEDTEGTQSDSSGSRDKYGQSEVSPARLTVMWTTSQRQGPKQKSALLAPVKFHLLWLFLFLVSGGYPHVHQTSGRTLD</sequence>
<dbReference type="InterPro" id="IPR047153">
    <property type="entry name" value="TRIM45/56/19-like"/>
</dbReference>
<dbReference type="SUPFAM" id="SSF57850">
    <property type="entry name" value="RING/U-box"/>
    <property type="match status" value="1"/>
</dbReference>
<dbReference type="STRING" id="409849.ENSPMGP00000019902"/>
<keyword evidence="2 4" id="KW-0863">Zinc-finger</keyword>
<feature type="domain" description="RING-type" evidence="6">
    <location>
        <begin position="12"/>
        <end position="53"/>
    </location>
</feature>
<dbReference type="PANTHER" id="PTHR25462">
    <property type="entry name" value="BONUS, ISOFORM C-RELATED"/>
    <property type="match status" value="1"/>
</dbReference>
<dbReference type="Ensembl" id="ENSPMGT00000021211.1">
    <property type="protein sequence ID" value="ENSPMGP00000019902.1"/>
    <property type="gene ID" value="ENSPMGG00000016120.1"/>
</dbReference>
<dbReference type="Pfam" id="PF13445">
    <property type="entry name" value="zf-RING_UBOX"/>
    <property type="match status" value="1"/>
</dbReference>
<evidence type="ECO:0000256" key="4">
    <source>
        <dbReference type="PROSITE-ProRule" id="PRU00175"/>
    </source>
</evidence>
<evidence type="ECO:0000313" key="8">
    <source>
        <dbReference type="Proteomes" id="UP000261520"/>
    </source>
</evidence>
<protein>
    <recommendedName>
        <fullName evidence="6">RING-type domain-containing protein</fullName>
    </recommendedName>
</protein>
<evidence type="ECO:0000256" key="2">
    <source>
        <dbReference type="ARBA" id="ARBA00022771"/>
    </source>
</evidence>
<dbReference type="InterPro" id="IPR013083">
    <property type="entry name" value="Znf_RING/FYVE/PHD"/>
</dbReference>
<proteinExistence type="predicted"/>
<dbReference type="Gene3D" id="3.30.40.10">
    <property type="entry name" value="Zinc/RING finger domain, C3HC4 (zinc finger)"/>
    <property type="match status" value="1"/>
</dbReference>
<dbReference type="SMART" id="SM00184">
    <property type="entry name" value="RING"/>
    <property type="match status" value="1"/>
</dbReference>
<dbReference type="AlphaFoldDB" id="A0A3B4ARV0"/>
<reference evidence="7" key="2">
    <citation type="submission" date="2025-09" db="UniProtKB">
        <authorList>
            <consortium name="Ensembl"/>
        </authorList>
    </citation>
    <scope>IDENTIFICATION</scope>
</reference>
<evidence type="ECO:0000256" key="5">
    <source>
        <dbReference type="SAM" id="MobiDB-lite"/>
    </source>
</evidence>
<evidence type="ECO:0000259" key="6">
    <source>
        <dbReference type="PROSITE" id="PS50089"/>
    </source>
</evidence>
<dbReference type="PROSITE" id="PS50089">
    <property type="entry name" value="ZF_RING_2"/>
    <property type="match status" value="1"/>
</dbReference>
<dbReference type="GO" id="GO:0008270">
    <property type="term" value="F:zinc ion binding"/>
    <property type="evidence" value="ECO:0007669"/>
    <property type="project" value="UniProtKB-KW"/>
</dbReference>
<dbReference type="Proteomes" id="UP000261520">
    <property type="component" value="Unplaced"/>
</dbReference>
<feature type="region of interest" description="Disordered" evidence="5">
    <location>
        <begin position="84"/>
        <end position="125"/>
    </location>
</feature>
<dbReference type="InterPro" id="IPR001841">
    <property type="entry name" value="Znf_RING"/>
</dbReference>
<name>A0A3B4ARV0_9GOBI</name>
<evidence type="ECO:0000313" key="7">
    <source>
        <dbReference type="Ensembl" id="ENSPMGP00000019902.1"/>
    </source>
</evidence>
<dbReference type="PANTHER" id="PTHR25462:SF296">
    <property type="entry name" value="MEIOTIC P26, ISOFORM F"/>
    <property type="match status" value="1"/>
</dbReference>
<dbReference type="PROSITE" id="PS00518">
    <property type="entry name" value="ZF_RING_1"/>
    <property type="match status" value="1"/>
</dbReference>
<dbReference type="InterPro" id="IPR017907">
    <property type="entry name" value="Znf_RING_CS"/>
</dbReference>
<evidence type="ECO:0000256" key="3">
    <source>
        <dbReference type="ARBA" id="ARBA00022833"/>
    </source>
</evidence>
<feature type="compositionally biased region" description="Polar residues" evidence="5">
    <location>
        <begin position="84"/>
        <end position="100"/>
    </location>
</feature>
<organism evidence="7 8">
    <name type="scientific">Periophthalmus magnuspinnatus</name>
    <dbReference type="NCBI Taxonomy" id="409849"/>
    <lineage>
        <taxon>Eukaryota</taxon>
        <taxon>Metazoa</taxon>
        <taxon>Chordata</taxon>
        <taxon>Craniata</taxon>
        <taxon>Vertebrata</taxon>
        <taxon>Euteleostomi</taxon>
        <taxon>Actinopterygii</taxon>
        <taxon>Neopterygii</taxon>
        <taxon>Teleostei</taxon>
        <taxon>Neoteleostei</taxon>
        <taxon>Acanthomorphata</taxon>
        <taxon>Gobiaria</taxon>
        <taxon>Gobiiformes</taxon>
        <taxon>Gobioidei</taxon>
        <taxon>Gobiidae</taxon>
        <taxon>Oxudercinae</taxon>
        <taxon>Periophthalmus</taxon>
    </lineage>
</organism>
<keyword evidence="3" id="KW-0862">Zinc</keyword>